<accession>A0AAV7U7T6</accession>
<reference evidence="2" key="1">
    <citation type="journal article" date="2022" name="bioRxiv">
        <title>Sequencing and chromosome-scale assembly of the giantPleurodeles waltlgenome.</title>
        <authorList>
            <person name="Brown T."/>
            <person name="Elewa A."/>
            <person name="Iarovenko S."/>
            <person name="Subramanian E."/>
            <person name="Araus A.J."/>
            <person name="Petzold A."/>
            <person name="Susuki M."/>
            <person name="Suzuki K.-i.T."/>
            <person name="Hayashi T."/>
            <person name="Toyoda A."/>
            <person name="Oliveira C."/>
            <person name="Osipova E."/>
            <person name="Leigh N.D."/>
            <person name="Simon A."/>
            <person name="Yun M.H."/>
        </authorList>
    </citation>
    <scope>NUCLEOTIDE SEQUENCE</scope>
    <source>
        <strain evidence="2">20211129_DDA</strain>
        <tissue evidence="2">Liver</tissue>
    </source>
</reference>
<dbReference type="EMBL" id="JANPWB010000005">
    <property type="protein sequence ID" value="KAJ1183848.1"/>
    <property type="molecule type" value="Genomic_DNA"/>
</dbReference>
<keyword evidence="3" id="KW-1185">Reference proteome</keyword>
<dbReference type="Proteomes" id="UP001066276">
    <property type="component" value="Chromosome 3_1"/>
</dbReference>
<name>A0AAV7U7T6_PLEWA</name>
<feature type="region of interest" description="Disordered" evidence="1">
    <location>
        <begin position="1"/>
        <end position="141"/>
    </location>
</feature>
<organism evidence="2 3">
    <name type="scientific">Pleurodeles waltl</name>
    <name type="common">Iberian ribbed newt</name>
    <dbReference type="NCBI Taxonomy" id="8319"/>
    <lineage>
        <taxon>Eukaryota</taxon>
        <taxon>Metazoa</taxon>
        <taxon>Chordata</taxon>
        <taxon>Craniata</taxon>
        <taxon>Vertebrata</taxon>
        <taxon>Euteleostomi</taxon>
        <taxon>Amphibia</taxon>
        <taxon>Batrachia</taxon>
        <taxon>Caudata</taxon>
        <taxon>Salamandroidea</taxon>
        <taxon>Salamandridae</taxon>
        <taxon>Pleurodelinae</taxon>
        <taxon>Pleurodeles</taxon>
    </lineage>
</organism>
<dbReference type="AlphaFoldDB" id="A0AAV7U7T6"/>
<evidence type="ECO:0000313" key="2">
    <source>
        <dbReference type="EMBL" id="KAJ1183848.1"/>
    </source>
</evidence>
<feature type="compositionally biased region" description="Low complexity" evidence="1">
    <location>
        <begin position="119"/>
        <end position="128"/>
    </location>
</feature>
<gene>
    <name evidence="2" type="ORF">NDU88_000661</name>
</gene>
<protein>
    <submittedName>
        <fullName evidence="2">Uncharacterized protein</fullName>
    </submittedName>
</protein>
<comment type="caution">
    <text evidence="2">The sequence shown here is derived from an EMBL/GenBank/DDBJ whole genome shotgun (WGS) entry which is preliminary data.</text>
</comment>
<feature type="compositionally biased region" description="Gly residues" evidence="1">
    <location>
        <begin position="32"/>
        <end position="48"/>
    </location>
</feature>
<sequence length="141" mass="14401">MPRLLGEARWPGSEGGHLDALCFSPRSRRGPWGTGQGPSGQGRLGGPDLGPLTPGMAGEASPDTRAGAHRGRATWRMGGPDPGPLSPGAAREAFPDTRAGAHRGRAAWRMGGPDPGPLTPGTAGAARPSGRAIANQRLEVF</sequence>
<evidence type="ECO:0000313" key="3">
    <source>
        <dbReference type="Proteomes" id="UP001066276"/>
    </source>
</evidence>
<evidence type="ECO:0000256" key="1">
    <source>
        <dbReference type="SAM" id="MobiDB-lite"/>
    </source>
</evidence>
<proteinExistence type="predicted"/>